<evidence type="ECO:0000259" key="3">
    <source>
        <dbReference type="SMART" id="SM00829"/>
    </source>
</evidence>
<dbReference type="RefSeq" id="WP_125316675.1">
    <property type="nucleotide sequence ID" value="NZ_RSEC01000066.1"/>
</dbReference>
<keyword evidence="2" id="KW-0560">Oxidoreductase</keyword>
<dbReference type="Gene3D" id="3.40.50.720">
    <property type="entry name" value="NAD(P)-binding Rossmann-like Domain"/>
    <property type="match status" value="1"/>
</dbReference>
<sequence>MRAVVVRRFGGPEVMEFAEVPIPVPGPGQVRIRVAAAAVNPVDLATRAGVLTEAGVIPPREVLGLGWDVAGQIDDAGDTGFRVGDPVLGLRDRIALSLGTYADYVVLDASAVAPAPDGLSPVEAATLPLNALTAAQALDLVETTGSVLVTGAAGAVGGYAVALAHARDLHVVAVAGEGDEALVRELGADEFVPRGPALADRVRALVPGGVDAALDTALLGLDALDAVRGGGEFVAFAAGAAPIPLRGVRVRNVWIRADGERLAELARTLPPRVADVLPLAEAGTAHERLAAGGLRGRLVLTP</sequence>
<dbReference type="SMART" id="SM00829">
    <property type="entry name" value="PKS_ER"/>
    <property type="match status" value="1"/>
</dbReference>
<evidence type="ECO:0000256" key="1">
    <source>
        <dbReference type="ARBA" id="ARBA00022857"/>
    </source>
</evidence>
<proteinExistence type="predicted"/>
<dbReference type="InterPro" id="IPR013154">
    <property type="entry name" value="ADH-like_N"/>
</dbReference>
<organism evidence="4 5">
    <name type="scientific">Amycolatopsis eburnea</name>
    <dbReference type="NCBI Taxonomy" id="2267691"/>
    <lineage>
        <taxon>Bacteria</taxon>
        <taxon>Bacillati</taxon>
        <taxon>Actinomycetota</taxon>
        <taxon>Actinomycetes</taxon>
        <taxon>Pseudonocardiales</taxon>
        <taxon>Pseudonocardiaceae</taxon>
        <taxon>Amycolatopsis</taxon>
    </lineage>
</organism>
<comment type="caution">
    <text evidence="4">The sequence shown here is derived from an EMBL/GenBank/DDBJ whole genome shotgun (WGS) entry which is preliminary data.</text>
</comment>
<dbReference type="SUPFAM" id="SSF51735">
    <property type="entry name" value="NAD(P)-binding Rossmann-fold domains"/>
    <property type="match status" value="1"/>
</dbReference>
<dbReference type="Pfam" id="PF08240">
    <property type="entry name" value="ADH_N"/>
    <property type="match status" value="1"/>
</dbReference>
<dbReference type="InterPro" id="IPR011032">
    <property type="entry name" value="GroES-like_sf"/>
</dbReference>
<accession>A0A3R9DPF9</accession>
<dbReference type="AlphaFoldDB" id="A0A3R9DPF9"/>
<dbReference type="InterPro" id="IPR013149">
    <property type="entry name" value="ADH-like_C"/>
</dbReference>
<protein>
    <submittedName>
        <fullName evidence="4">NADP-dependent oxidoreductase</fullName>
    </submittedName>
</protein>
<dbReference type="InterPro" id="IPR020843">
    <property type="entry name" value="ER"/>
</dbReference>
<feature type="domain" description="Enoyl reductase (ER)" evidence="3">
    <location>
        <begin position="10"/>
        <end position="300"/>
    </location>
</feature>
<reference evidence="4 5" key="1">
    <citation type="submission" date="2018-12" db="EMBL/GenBank/DDBJ databases">
        <title>Amycolatopsis eburnea sp. nov. actinomycete associate with arbuscular mycorrhiza fungal spore.</title>
        <authorList>
            <person name="Lumyong S."/>
            <person name="Chaiya L."/>
        </authorList>
    </citation>
    <scope>NUCLEOTIDE SEQUENCE [LARGE SCALE GENOMIC DNA]</scope>
    <source>
        <strain evidence="4 5">GLM-1</strain>
    </source>
</reference>
<dbReference type="Proteomes" id="UP000267081">
    <property type="component" value="Unassembled WGS sequence"/>
</dbReference>
<keyword evidence="5" id="KW-1185">Reference proteome</keyword>
<dbReference type="Pfam" id="PF00107">
    <property type="entry name" value="ADH_zinc_N"/>
    <property type="match status" value="1"/>
</dbReference>
<name>A0A3R9DPF9_9PSEU</name>
<evidence type="ECO:0000313" key="5">
    <source>
        <dbReference type="Proteomes" id="UP000267081"/>
    </source>
</evidence>
<dbReference type="InterPro" id="IPR036291">
    <property type="entry name" value="NAD(P)-bd_dom_sf"/>
</dbReference>
<evidence type="ECO:0000313" key="4">
    <source>
        <dbReference type="EMBL" id="RSD07476.1"/>
    </source>
</evidence>
<dbReference type="Gene3D" id="3.90.180.10">
    <property type="entry name" value="Medium-chain alcohol dehydrogenases, catalytic domain"/>
    <property type="match status" value="1"/>
</dbReference>
<dbReference type="CDD" id="cd05289">
    <property type="entry name" value="MDR_like_2"/>
    <property type="match status" value="1"/>
</dbReference>
<dbReference type="SUPFAM" id="SSF50129">
    <property type="entry name" value="GroES-like"/>
    <property type="match status" value="1"/>
</dbReference>
<evidence type="ECO:0000256" key="2">
    <source>
        <dbReference type="ARBA" id="ARBA00023002"/>
    </source>
</evidence>
<dbReference type="GO" id="GO:0016651">
    <property type="term" value="F:oxidoreductase activity, acting on NAD(P)H"/>
    <property type="evidence" value="ECO:0007669"/>
    <property type="project" value="TreeGrafter"/>
</dbReference>
<dbReference type="OrthoDB" id="9787435at2"/>
<dbReference type="EMBL" id="RSEC01000066">
    <property type="protein sequence ID" value="RSD07476.1"/>
    <property type="molecule type" value="Genomic_DNA"/>
</dbReference>
<dbReference type="GO" id="GO:0070402">
    <property type="term" value="F:NADPH binding"/>
    <property type="evidence" value="ECO:0007669"/>
    <property type="project" value="TreeGrafter"/>
</dbReference>
<keyword evidence="1" id="KW-0521">NADP</keyword>
<gene>
    <name evidence="4" type="ORF">EIY87_46020</name>
</gene>
<dbReference type="PANTHER" id="PTHR48106">
    <property type="entry name" value="QUINONE OXIDOREDUCTASE PIG3-RELATED"/>
    <property type="match status" value="1"/>
</dbReference>
<dbReference type="PANTHER" id="PTHR48106:SF18">
    <property type="entry name" value="QUINONE OXIDOREDUCTASE PIG3"/>
    <property type="match status" value="1"/>
</dbReference>